<dbReference type="SUPFAM" id="SSF160104">
    <property type="entry name" value="Acetoacetate decarboxylase-like"/>
    <property type="match status" value="1"/>
</dbReference>
<sequence length="233" mass="24799">MAERVTWGTIEDQTITFPMNVDDFNAATMGFSVPAAAAAALLPGDGFEIIEIGPGVAQFIISLCDYRDNPWGDYNEVNLGFLARPAGAGDDVIGSFIYRMPVDQQFTCEAGNLVMGFPKVVTRIDADYTDAQVTFQLLDGGELALSVTVPRVRTDDAAVRVETTSYSYLNGVPHGTPLAMDMSAAVVEPGDVHLTIGSGPIADELTSLGMPAEPDFCSWGEHLTATFQLGAPL</sequence>
<organism evidence="1 2">
    <name type="scientific">Candidatus Neomicrothrix parvicella RN1</name>
    <dbReference type="NCBI Taxonomy" id="1229780"/>
    <lineage>
        <taxon>Bacteria</taxon>
        <taxon>Bacillati</taxon>
        <taxon>Actinomycetota</taxon>
        <taxon>Acidimicrobiia</taxon>
        <taxon>Acidimicrobiales</taxon>
        <taxon>Microthrixaceae</taxon>
        <taxon>Candidatus Neomicrothrix</taxon>
    </lineage>
</organism>
<dbReference type="Gene3D" id="2.40.400.10">
    <property type="entry name" value="Acetoacetate decarboxylase-like"/>
    <property type="match status" value="1"/>
</dbReference>
<name>R4Z3Q2_9ACTN</name>
<gene>
    <name evidence="1" type="ORF">BN381_20036</name>
</gene>
<dbReference type="eggNOG" id="COG4689">
    <property type="taxonomic scope" value="Bacteria"/>
</dbReference>
<dbReference type="AlphaFoldDB" id="R4Z3Q2"/>
<dbReference type="HOGENOM" id="CLU_100208_0_0_11"/>
<accession>R4Z3Q2</accession>
<dbReference type="EMBL" id="CANL01000012">
    <property type="protein sequence ID" value="CCM63212.1"/>
    <property type="molecule type" value="Genomic_DNA"/>
</dbReference>
<dbReference type="Pfam" id="PF06314">
    <property type="entry name" value="ADC"/>
    <property type="match status" value="1"/>
</dbReference>
<protein>
    <recommendedName>
        <fullName evidence="3">Acetoacetate decarboxylase</fullName>
    </recommendedName>
</protein>
<dbReference type="STRING" id="1229780.BN381_20036"/>
<evidence type="ECO:0008006" key="3">
    <source>
        <dbReference type="Google" id="ProtNLM"/>
    </source>
</evidence>
<evidence type="ECO:0000313" key="2">
    <source>
        <dbReference type="Proteomes" id="UP000018291"/>
    </source>
</evidence>
<dbReference type="InterPro" id="IPR010451">
    <property type="entry name" value="Acetoacetate_decarboxylase"/>
</dbReference>
<evidence type="ECO:0000313" key="1">
    <source>
        <dbReference type="EMBL" id="CCM63212.1"/>
    </source>
</evidence>
<dbReference type="InterPro" id="IPR023375">
    <property type="entry name" value="ADC_dom_sf"/>
</dbReference>
<dbReference type="RefSeq" id="WP_012225490.1">
    <property type="nucleotide sequence ID" value="NZ_HG422565.1"/>
</dbReference>
<reference evidence="1 2" key="1">
    <citation type="journal article" date="2013" name="ISME J.">
        <title>Metabolic model for the filamentous 'Candidatus Microthrix parvicella' based on genomic and metagenomic analyses.</title>
        <authorList>
            <person name="Jon McIlroy S."/>
            <person name="Kristiansen R."/>
            <person name="Albertsen M."/>
            <person name="Michael Karst S."/>
            <person name="Rossetti S."/>
            <person name="Lund Nielsen J."/>
            <person name="Tandoi V."/>
            <person name="James Seviour R."/>
            <person name="Nielsen P.H."/>
        </authorList>
    </citation>
    <scope>NUCLEOTIDE SEQUENCE [LARGE SCALE GENOMIC DNA]</scope>
    <source>
        <strain evidence="1 2">RN1</strain>
    </source>
</reference>
<keyword evidence="2" id="KW-1185">Reference proteome</keyword>
<dbReference type="OrthoDB" id="1633687at2"/>
<dbReference type="GO" id="GO:0016829">
    <property type="term" value="F:lyase activity"/>
    <property type="evidence" value="ECO:0007669"/>
    <property type="project" value="InterPro"/>
</dbReference>
<comment type="caution">
    <text evidence="1">The sequence shown here is derived from an EMBL/GenBank/DDBJ whole genome shotgun (WGS) entry which is preliminary data.</text>
</comment>
<proteinExistence type="predicted"/>
<dbReference type="Proteomes" id="UP000018291">
    <property type="component" value="Unassembled WGS sequence"/>
</dbReference>